<comment type="caution">
    <text evidence="1">The sequence shown here is derived from an EMBL/GenBank/DDBJ whole genome shotgun (WGS) entry which is preliminary data.</text>
</comment>
<keyword evidence="2" id="KW-1185">Reference proteome</keyword>
<dbReference type="RefSeq" id="WP_186964336.1">
    <property type="nucleotide sequence ID" value="NZ_JACOPR010000012.1"/>
</dbReference>
<accession>A0ABR7HWQ4</accession>
<sequence>MKTGHKAAALGCLAVAVGSAVYRRWMIRMSLREFTRCALYMAVMDDEICRNELEGNQIGDAVITFPPKAESLQARYHLFLQRNRAKSRRQIQEEIVALERRLRESRQYIGQPKEQLEVEFSGEHDFGETDSVTL</sequence>
<dbReference type="EMBL" id="JACOPR010000012">
    <property type="protein sequence ID" value="MBC5731956.1"/>
    <property type="molecule type" value="Genomic_DNA"/>
</dbReference>
<organism evidence="1 2">
    <name type="scientific">Pseudoflavonifractor hominis</name>
    <dbReference type="NCBI Taxonomy" id="2763059"/>
    <lineage>
        <taxon>Bacteria</taxon>
        <taxon>Bacillati</taxon>
        <taxon>Bacillota</taxon>
        <taxon>Clostridia</taxon>
        <taxon>Eubacteriales</taxon>
        <taxon>Oscillospiraceae</taxon>
        <taxon>Pseudoflavonifractor</taxon>
    </lineage>
</organism>
<evidence type="ECO:0000313" key="1">
    <source>
        <dbReference type="EMBL" id="MBC5731956.1"/>
    </source>
</evidence>
<name>A0ABR7HWQ4_9FIRM</name>
<reference evidence="1 2" key="1">
    <citation type="submission" date="2020-08" db="EMBL/GenBank/DDBJ databases">
        <title>Genome public.</title>
        <authorList>
            <person name="Liu C."/>
            <person name="Sun Q."/>
        </authorList>
    </citation>
    <scope>NUCLEOTIDE SEQUENCE [LARGE SCALE GENOMIC DNA]</scope>
    <source>
        <strain evidence="1 2">New-38</strain>
    </source>
</reference>
<dbReference type="Proteomes" id="UP000660021">
    <property type="component" value="Unassembled WGS sequence"/>
</dbReference>
<proteinExistence type="predicted"/>
<evidence type="ECO:0000313" key="2">
    <source>
        <dbReference type="Proteomes" id="UP000660021"/>
    </source>
</evidence>
<gene>
    <name evidence="1" type="ORF">H8S34_14125</name>
</gene>
<protein>
    <submittedName>
        <fullName evidence="1">Uncharacterized protein</fullName>
    </submittedName>
</protein>